<dbReference type="SUPFAM" id="SSF52833">
    <property type="entry name" value="Thioredoxin-like"/>
    <property type="match status" value="2"/>
</dbReference>
<keyword evidence="3" id="KW-0413">Isomerase</keyword>
<dbReference type="PANTHER" id="PTHR42852:SF17">
    <property type="entry name" value="THIOREDOXIN-LIKE PROTEIN HI_1115"/>
    <property type="match status" value="1"/>
</dbReference>
<evidence type="ECO:0000256" key="1">
    <source>
        <dbReference type="SAM" id="SignalP"/>
    </source>
</evidence>
<dbReference type="InterPro" id="IPR000866">
    <property type="entry name" value="AhpC/TSA"/>
</dbReference>
<reference evidence="3 4" key="1">
    <citation type="submission" date="2018-03" db="EMBL/GenBank/DDBJ databases">
        <title>Genomic Encyclopedia of Archaeal and Bacterial Type Strains, Phase II (KMG-II): from individual species to whole genera.</title>
        <authorList>
            <person name="Goeker M."/>
        </authorList>
    </citation>
    <scope>NUCLEOTIDE SEQUENCE [LARGE SCALE GENOMIC DNA]</scope>
    <source>
        <strain evidence="3 4">DSM 17586</strain>
    </source>
</reference>
<dbReference type="EMBL" id="PYGI01000016">
    <property type="protein sequence ID" value="PSL12758.1"/>
    <property type="molecule type" value="Genomic_DNA"/>
</dbReference>
<evidence type="ECO:0000259" key="2">
    <source>
        <dbReference type="PROSITE" id="PS51352"/>
    </source>
</evidence>
<gene>
    <name evidence="3" type="ORF">CLV44_116117</name>
</gene>
<dbReference type="GO" id="GO:0016853">
    <property type="term" value="F:isomerase activity"/>
    <property type="evidence" value="ECO:0007669"/>
    <property type="project" value="UniProtKB-KW"/>
</dbReference>
<dbReference type="Gene3D" id="3.40.30.10">
    <property type="entry name" value="Glutaredoxin"/>
    <property type="match status" value="2"/>
</dbReference>
<feature type="signal peptide" evidence="1">
    <location>
        <begin position="1"/>
        <end position="20"/>
    </location>
</feature>
<dbReference type="OrthoDB" id="9799347at2"/>
<keyword evidence="4" id="KW-1185">Reference proteome</keyword>
<protein>
    <submittedName>
        <fullName evidence="3">Thiol-disulfide isomerase/thioredoxin</fullName>
    </submittedName>
</protein>
<dbReference type="Proteomes" id="UP000242133">
    <property type="component" value="Unassembled WGS sequence"/>
</dbReference>
<sequence length="305" mass="35366">MLRLKLMFATLTFTSFTTMADVPDKILNTPIALLNGNTITLEEYRDKKPVYLKFWASWCQPCIKEMPHFQESQEEYGDQIKIISINIGINDTVEDINKVAQEYELTMASAYDTDGEVAQAFQFIGTPYHLLFDKNINLVHRGHKADESLDKKLHLLANQSETEHVSHAVFSKKEQTLDLPIYTKKPTAIYFTSTWCDWYLKETRPEASENCSRSQVEFNKLASKYNSVNWMLVVSRLWTVQSDLDDYIKKYDIRITSLIDTSNTAFVKYNIKNYPTLVVFKNGEEVHRTSDLVRDMRLANIIESL</sequence>
<dbReference type="Pfam" id="PF00578">
    <property type="entry name" value="AhpC-TSA"/>
    <property type="match status" value="1"/>
</dbReference>
<dbReference type="GO" id="GO:0016491">
    <property type="term" value="F:oxidoreductase activity"/>
    <property type="evidence" value="ECO:0007669"/>
    <property type="project" value="InterPro"/>
</dbReference>
<feature type="domain" description="Thioredoxin" evidence="2">
    <location>
        <begin position="7"/>
        <end position="161"/>
    </location>
</feature>
<comment type="caution">
    <text evidence="3">The sequence shown here is derived from an EMBL/GenBank/DDBJ whole genome shotgun (WGS) entry which is preliminary data.</text>
</comment>
<organism evidence="3 4">
    <name type="scientific">Marinobacterium halophilum</name>
    <dbReference type="NCBI Taxonomy" id="267374"/>
    <lineage>
        <taxon>Bacteria</taxon>
        <taxon>Pseudomonadati</taxon>
        <taxon>Pseudomonadota</taxon>
        <taxon>Gammaproteobacteria</taxon>
        <taxon>Oceanospirillales</taxon>
        <taxon>Oceanospirillaceae</taxon>
        <taxon>Marinobacterium</taxon>
    </lineage>
</organism>
<evidence type="ECO:0000313" key="4">
    <source>
        <dbReference type="Proteomes" id="UP000242133"/>
    </source>
</evidence>
<dbReference type="PANTHER" id="PTHR42852">
    <property type="entry name" value="THIOL:DISULFIDE INTERCHANGE PROTEIN DSBE"/>
    <property type="match status" value="1"/>
</dbReference>
<dbReference type="InterPro" id="IPR013766">
    <property type="entry name" value="Thioredoxin_domain"/>
</dbReference>
<dbReference type="GO" id="GO:0016209">
    <property type="term" value="F:antioxidant activity"/>
    <property type="evidence" value="ECO:0007669"/>
    <property type="project" value="InterPro"/>
</dbReference>
<name>A0A2P8ETJ4_9GAMM</name>
<proteinExistence type="predicted"/>
<accession>A0A2P8ETJ4</accession>
<dbReference type="AlphaFoldDB" id="A0A2P8ETJ4"/>
<feature type="chain" id="PRO_5015188085" evidence="1">
    <location>
        <begin position="21"/>
        <end position="305"/>
    </location>
</feature>
<keyword evidence="1" id="KW-0732">Signal</keyword>
<dbReference type="InterPro" id="IPR050553">
    <property type="entry name" value="Thioredoxin_ResA/DsbE_sf"/>
</dbReference>
<dbReference type="PROSITE" id="PS51352">
    <property type="entry name" value="THIOREDOXIN_2"/>
    <property type="match status" value="1"/>
</dbReference>
<dbReference type="CDD" id="cd02966">
    <property type="entry name" value="TlpA_like_family"/>
    <property type="match status" value="1"/>
</dbReference>
<dbReference type="InterPro" id="IPR036249">
    <property type="entry name" value="Thioredoxin-like_sf"/>
</dbReference>
<evidence type="ECO:0000313" key="3">
    <source>
        <dbReference type="EMBL" id="PSL12758.1"/>
    </source>
</evidence>